<evidence type="ECO:0000256" key="2">
    <source>
        <dbReference type="SAM" id="MobiDB-lite"/>
    </source>
</evidence>
<dbReference type="RefSeq" id="WP_145358681.1">
    <property type="nucleotide sequence ID" value="NZ_CP036265.1"/>
</dbReference>
<keyword evidence="4" id="KW-1185">Reference proteome</keyword>
<feature type="compositionally biased region" description="Low complexity" evidence="2">
    <location>
        <begin position="1024"/>
        <end position="1037"/>
    </location>
</feature>
<dbReference type="InterPro" id="IPR011989">
    <property type="entry name" value="ARM-like"/>
</dbReference>
<proteinExistence type="predicted"/>
<dbReference type="EMBL" id="CP036265">
    <property type="protein sequence ID" value="QDT15777.1"/>
    <property type="molecule type" value="Genomic_DNA"/>
</dbReference>
<dbReference type="SMART" id="SM00028">
    <property type="entry name" value="TPR"/>
    <property type="match status" value="1"/>
</dbReference>
<protein>
    <submittedName>
        <fullName evidence="3">Uncharacterized protein</fullName>
    </submittedName>
</protein>
<feature type="repeat" description="TPR" evidence="1">
    <location>
        <begin position="854"/>
        <end position="887"/>
    </location>
</feature>
<dbReference type="Gene3D" id="1.25.10.10">
    <property type="entry name" value="Leucine-rich Repeat Variant"/>
    <property type="match status" value="1"/>
</dbReference>
<dbReference type="Pfam" id="PF13646">
    <property type="entry name" value="HEAT_2"/>
    <property type="match status" value="1"/>
</dbReference>
<dbReference type="InterPro" id="IPR019734">
    <property type="entry name" value="TPR_rpt"/>
</dbReference>
<accession>A0A517P8T8</accession>
<dbReference type="Proteomes" id="UP000318741">
    <property type="component" value="Chromosome"/>
</dbReference>
<dbReference type="InterPro" id="IPR011990">
    <property type="entry name" value="TPR-like_helical_dom_sf"/>
</dbReference>
<dbReference type="KEGG" id="acaf:CA12_18710"/>
<gene>
    <name evidence="3" type="ORF">CA12_18710</name>
</gene>
<evidence type="ECO:0000256" key="1">
    <source>
        <dbReference type="PROSITE-ProRule" id="PRU00339"/>
    </source>
</evidence>
<keyword evidence="1" id="KW-0802">TPR repeat</keyword>
<dbReference type="AlphaFoldDB" id="A0A517P8T8"/>
<dbReference type="SUPFAM" id="SSF48371">
    <property type="entry name" value="ARM repeat"/>
    <property type="match status" value="1"/>
</dbReference>
<organism evidence="3 4">
    <name type="scientific">Alienimonas californiensis</name>
    <dbReference type="NCBI Taxonomy" id="2527989"/>
    <lineage>
        <taxon>Bacteria</taxon>
        <taxon>Pseudomonadati</taxon>
        <taxon>Planctomycetota</taxon>
        <taxon>Planctomycetia</taxon>
        <taxon>Planctomycetales</taxon>
        <taxon>Planctomycetaceae</taxon>
        <taxon>Alienimonas</taxon>
    </lineage>
</organism>
<dbReference type="OrthoDB" id="207300at2"/>
<name>A0A517P8T8_9PLAN</name>
<dbReference type="Gene3D" id="1.25.40.10">
    <property type="entry name" value="Tetratricopeptide repeat domain"/>
    <property type="match status" value="1"/>
</dbReference>
<dbReference type="SUPFAM" id="SSF48452">
    <property type="entry name" value="TPR-like"/>
    <property type="match status" value="1"/>
</dbReference>
<evidence type="ECO:0000313" key="3">
    <source>
        <dbReference type="EMBL" id="QDT15777.1"/>
    </source>
</evidence>
<dbReference type="PROSITE" id="PS50005">
    <property type="entry name" value="TPR"/>
    <property type="match status" value="1"/>
</dbReference>
<evidence type="ECO:0000313" key="4">
    <source>
        <dbReference type="Proteomes" id="UP000318741"/>
    </source>
</evidence>
<sequence>MSDTTASPRTAARTAFALLAALLFGPGLAVGQEEFGDPPAAPATNPAENFAEAAAPDPMVARLEAARAVLIAGGVVDPLPQAGPLLIAYERATLPYVRDRRSQPVRTLSGVVRVLNAGTAPVHLGPGTRLTADQQAISPNVVPEGLRYTSNDIRGDGSEWETYRTVAPGAVAEFPAAFVGLPGGRNDMPEAMTLTVPYVVGGTLAPPGAEGGSATTVEGGVPQTAELDLVAYHRGLANLQVRRTGPRDVLAVFGVRGDLTYLGRFALLDRMRATANEGGRRGVLLWENAVRNGEGVWTPTVPALPAPPPGPLGQPGFDPSGSARFDEFASYRSTGWPPLQAGFAEFARAPGLLGGPDDPPVAEMLVAANGLRTALRAGGLALGSQGPVGDFGNFYEDPTDAAADVLGSALRTLPPAEAEALIRNADPLVRPGVVRYAGPNLPPDRVPLLIELTTDAAFAVRSAAAAALGTFDRDEARAALTGLVRNADDPQLAAAAAESLAVSRFPKGQTALAETLADGAEGVPSEVFATLARYSDPAWESTLVALAGDDTAEPDVRVAALRAVVAGRSPAADRLLADAIAGADPIAARAAFGVLAERPDPASRLLAEGYALRALGDAAEAGEPLEDEVADFLRETRPPSAAEPLWALFDAGEESPQAETIELLAAIAPTAGDPSSARAVGGRLADAWDRMDREARAVTLDAVADLAPDRLPPLAGDALQSGDSTFEQAARSALSDARTDEATVDRLLIEAFQSADESLAAIRLALTLIARATPATRAAVLEGRWDENEARRAAADAAVSRLTQYGPGQAFFLKGGLQAMADNDNDTLPDGGPEPHRASLRYLDIAVRLDPELAAGWSQRAFSRGQAGQLEGARDDYRRALELDPYDNLAMTGLAILEIELGGDVEAGLARGEAGLKKYPEDRLFAYNMACVYGVAAKALRPKIESGEADAATRERFERYRDKSREHLVRSYRLGLGRTGGSALQEQHAAEHRHHAASDPDLDVLHGDETFEQIVTGTLPPAPGEEGAAPKGAPQDDGGPGLLPDDIEFE</sequence>
<dbReference type="InterPro" id="IPR016024">
    <property type="entry name" value="ARM-type_fold"/>
</dbReference>
<feature type="region of interest" description="Disordered" evidence="2">
    <location>
        <begin position="979"/>
        <end position="1050"/>
    </location>
</feature>
<reference evidence="3 4" key="1">
    <citation type="submission" date="2019-02" db="EMBL/GenBank/DDBJ databases">
        <title>Deep-cultivation of Planctomycetes and their phenomic and genomic characterization uncovers novel biology.</title>
        <authorList>
            <person name="Wiegand S."/>
            <person name="Jogler M."/>
            <person name="Boedeker C."/>
            <person name="Pinto D."/>
            <person name="Vollmers J."/>
            <person name="Rivas-Marin E."/>
            <person name="Kohn T."/>
            <person name="Peeters S.H."/>
            <person name="Heuer A."/>
            <person name="Rast P."/>
            <person name="Oberbeckmann S."/>
            <person name="Bunk B."/>
            <person name="Jeske O."/>
            <person name="Meyerdierks A."/>
            <person name="Storesund J.E."/>
            <person name="Kallscheuer N."/>
            <person name="Luecker S."/>
            <person name="Lage O.M."/>
            <person name="Pohl T."/>
            <person name="Merkel B.J."/>
            <person name="Hornburger P."/>
            <person name="Mueller R.-W."/>
            <person name="Bruemmer F."/>
            <person name="Labrenz M."/>
            <person name="Spormann A.M."/>
            <person name="Op den Camp H."/>
            <person name="Overmann J."/>
            <person name="Amann R."/>
            <person name="Jetten M.S.M."/>
            <person name="Mascher T."/>
            <person name="Medema M.H."/>
            <person name="Devos D.P."/>
            <person name="Kaster A.-K."/>
            <person name="Ovreas L."/>
            <person name="Rohde M."/>
            <person name="Galperin M.Y."/>
            <person name="Jogler C."/>
        </authorList>
    </citation>
    <scope>NUCLEOTIDE SEQUENCE [LARGE SCALE GENOMIC DNA]</scope>
    <source>
        <strain evidence="3 4">CA12</strain>
    </source>
</reference>